<evidence type="ECO:0000256" key="3">
    <source>
        <dbReference type="ARBA" id="ARBA00023242"/>
    </source>
</evidence>
<dbReference type="SUPFAM" id="SSF50729">
    <property type="entry name" value="PH domain-like"/>
    <property type="match status" value="1"/>
</dbReference>
<keyword evidence="3" id="KW-0539">Nucleus</keyword>
<feature type="compositionally biased region" description="Basic and acidic residues" evidence="4">
    <location>
        <begin position="1165"/>
        <end position="1174"/>
    </location>
</feature>
<name>A0A834V9E7_SARSC</name>
<dbReference type="GO" id="GO:0006974">
    <property type="term" value="P:DNA damage response"/>
    <property type="evidence" value="ECO:0007669"/>
    <property type="project" value="TreeGrafter"/>
</dbReference>
<feature type="region of interest" description="Disordered" evidence="4">
    <location>
        <begin position="1120"/>
        <end position="1211"/>
    </location>
</feature>
<keyword evidence="9" id="KW-1185">Reference proteome</keyword>
<comment type="subcellular location">
    <subcellularLocation>
        <location evidence="1">Nucleus</location>
    </subcellularLocation>
</comment>
<feature type="region of interest" description="Disordered" evidence="4">
    <location>
        <begin position="1092"/>
        <end position="1111"/>
    </location>
</feature>
<evidence type="ECO:0000313" key="7">
    <source>
        <dbReference type="EMBL" id="KAF7488386.1"/>
    </source>
</evidence>
<feature type="domain" description="Serine/threonine-protein phosphatase 4 regulatory subunit 3-like central" evidence="5">
    <location>
        <begin position="260"/>
        <end position="683"/>
    </location>
</feature>
<dbReference type="SUPFAM" id="SSF48371">
    <property type="entry name" value="ARM repeat"/>
    <property type="match status" value="1"/>
</dbReference>
<feature type="compositionally biased region" description="Polar residues" evidence="4">
    <location>
        <begin position="689"/>
        <end position="700"/>
    </location>
</feature>
<dbReference type="GO" id="GO:0072542">
    <property type="term" value="F:protein phosphatase activator activity"/>
    <property type="evidence" value="ECO:0007669"/>
    <property type="project" value="TreeGrafter"/>
</dbReference>
<feature type="compositionally biased region" description="Basic and acidic residues" evidence="4">
    <location>
        <begin position="1051"/>
        <end position="1061"/>
    </location>
</feature>
<feature type="compositionally biased region" description="Basic and acidic residues" evidence="4">
    <location>
        <begin position="1096"/>
        <end position="1111"/>
    </location>
</feature>
<feature type="compositionally biased region" description="Low complexity" evidence="4">
    <location>
        <begin position="1175"/>
        <end position="1201"/>
    </location>
</feature>
<evidence type="ECO:0000259" key="5">
    <source>
        <dbReference type="Pfam" id="PF04802"/>
    </source>
</evidence>
<sequence>MLNANRTWDDRGTGHVSSSYIDRLNGMSLLVKAETDGSTLLESKIMADTAYQKQQDTLIVWSEGENYDLALSFQERIGCEEIWAKICQVQGKDPSVDITQDLIEDEDNELPPVEINRLDELISILNSCLTMATKKDIITLALENDNYILKLLELFRQLEDQKDIVNLQKIYEIFKSIFLFNKNSLIEIMLSDNAISDVIGVFEYDPNGARVREFIPKEKLFAKNNSKQEDLLQSSSVPIKTTRAHSSQSTSYFTSLPFSNENELMQVIPLSKSELVSKIHQTYRVQYIQDVIMPTPSVFEENTLSTLSSMLFFNKIEIVTLIQEDEKFLKELFKQLSDDSPSFIEKRRDLVLFLKELCTFSHTLQNRETFIKTLSSFGLLQTIETLLVCEDPIIKLGSVDLLTYIVDYSPSLVREYALQQEISDNKSTDQFIINIIIEQLICDSDPDLGMAQQLSGILKMIIDPDNMLTTPGLSKTEKSEFLNYFYKNCIYFLTEPIMAATISTDCKNQISIHSSSPCLEPDSVSISSKNFSENVPSSANNQSTKLAFENSCQAAQLLAIILELLTFCIEHHAKFLGSYYNQIFDSIIFVAVIRFMRKLVGLKDEFYNRHIVTLNLFQPIIEAFLSNKGRYNLLDSAVIDLFEFITHNDIQTLLTYTIERFWRSKLEFVNYVRTFKSLKRHYDNHPNRTNDQNALNYSQRSRFRRDPRQLDKEEDLWFNTDEDEDEDDCAEDDDDDECENYHEEEDDDDENSSSIPQSLENHLTSLPDSIISDYAHPYESLSLHHSKHSPSNPLGSAISHHHHPLQLSSLHQSISGNATNSSSSTLTGFDNISATNSVYDSSGPVAFVDSPFFSSLAAAASNNTTVSGSVSNFGPGISSRKKNHRKLTISLNHKTGGLFNSSVTINPTFPNNLSNQANNNPQSGILGAFSSGLCSLSINNAAVTTTTTTGLTGVSSVDHGTSIFSSIPYQSLSSMRSTSNISIPDHTINAQHLNRNDSKSDFIIKKALVDYPDEDSDEDKDHDEPENNVEENSNSLKSASNFDLSPSSIHSVRDIPPDDHESINQNVLQQSLKCSPNKIKLKEFAPIIQNLNGAGDDCRISSKEKKDPEKNLKRKIINNVKTSEDANDKNSDDEIDSSDISNSQIEKSNFEQSEHMEHSPSSFVPDKKRVRYSETKISSSSTPSEITSDSAECSLTESSSSQAKLQSNIDE</sequence>
<organism evidence="7">
    <name type="scientific">Sarcoptes scabiei</name>
    <name type="common">Itch mite</name>
    <name type="synonym">Acarus scabiei</name>
    <dbReference type="NCBI Taxonomy" id="52283"/>
    <lineage>
        <taxon>Eukaryota</taxon>
        <taxon>Metazoa</taxon>
        <taxon>Ecdysozoa</taxon>
        <taxon>Arthropoda</taxon>
        <taxon>Chelicerata</taxon>
        <taxon>Arachnida</taxon>
        <taxon>Acari</taxon>
        <taxon>Acariformes</taxon>
        <taxon>Sarcoptiformes</taxon>
        <taxon>Astigmata</taxon>
        <taxon>Psoroptidia</taxon>
        <taxon>Sarcoptoidea</taxon>
        <taxon>Sarcoptidae</taxon>
        <taxon>Sarcoptinae</taxon>
        <taxon>Sarcoptes</taxon>
    </lineage>
</organism>
<feature type="compositionally biased region" description="Polar residues" evidence="4">
    <location>
        <begin position="1036"/>
        <end position="1050"/>
    </location>
</feature>
<dbReference type="InterPro" id="IPR011993">
    <property type="entry name" value="PH-like_dom_sf"/>
</dbReference>
<dbReference type="PANTHER" id="PTHR23318:SF0">
    <property type="entry name" value="SERINE_THREONINE-PROTEIN PHOSPHATASE 4 REGULATORY SUBUNIT 3"/>
    <property type="match status" value="1"/>
</dbReference>
<dbReference type="GO" id="GO:0030289">
    <property type="term" value="C:protein phosphatase 4 complex"/>
    <property type="evidence" value="ECO:0007669"/>
    <property type="project" value="TreeGrafter"/>
</dbReference>
<accession>A0A834V9E7</accession>
<dbReference type="InterPro" id="IPR055236">
    <property type="entry name" value="EVH1_PP4R3"/>
</dbReference>
<protein>
    <submittedName>
        <fullName evidence="7">Serine/threonine-protein phosphatase 4 regulatory subunit 3</fullName>
    </submittedName>
</protein>
<feature type="region of interest" description="Disordered" evidence="4">
    <location>
        <begin position="682"/>
        <end position="760"/>
    </location>
</feature>
<dbReference type="EnsemblMetazoa" id="SSS_412s_mrna">
    <property type="protein sequence ID" value="KAF7488386.1"/>
    <property type="gene ID" value="SSS_412"/>
</dbReference>
<feature type="domain" description="PP4R3 EVH1-like" evidence="6">
    <location>
        <begin position="6"/>
        <end position="90"/>
    </location>
</feature>
<dbReference type="InterPro" id="IPR006887">
    <property type="entry name" value="P4R3-like_central_dom"/>
</dbReference>
<reference evidence="9" key="1">
    <citation type="journal article" date="2020" name="PLoS Negl. Trop. Dis.">
        <title>High-quality nuclear genome for Sarcoptes scabiei-A critical resource for a neglected parasite.</title>
        <authorList>
            <person name="Korhonen P.K."/>
            <person name="Gasser R.B."/>
            <person name="Ma G."/>
            <person name="Wang T."/>
            <person name="Stroehlein A.J."/>
            <person name="Young N.D."/>
            <person name="Ang C.S."/>
            <person name="Fernando D.D."/>
            <person name="Lu H.C."/>
            <person name="Taylor S."/>
            <person name="Reynolds S.L."/>
            <person name="Mofiz E."/>
            <person name="Najaraj S.H."/>
            <person name="Gowda H."/>
            <person name="Madugundu A."/>
            <person name="Renuse S."/>
            <person name="Holt D."/>
            <person name="Pandey A."/>
            <person name="Papenfuss A.T."/>
            <person name="Fischer K."/>
        </authorList>
    </citation>
    <scope>NUCLEOTIDE SEQUENCE [LARGE SCALE GENOMIC DNA]</scope>
</reference>
<dbReference type="InterPro" id="IPR016024">
    <property type="entry name" value="ARM-type_fold"/>
</dbReference>
<dbReference type="Pfam" id="PF22972">
    <property type="entry name" value="EVH1_PP4R3"/>
    <property type="match status" value="1"/>
</dbReference>
<dbReference type="GO" id="GO:0005654">
    <property type="term" value="C:nucleoplasm"/>
    <property type="evidence" value="ECO:0007669"/>
    <property type="project" value="TreeGrafter"/>
</dbReference>
<feature type="compositionally biased region" description="Basic and acidic residues" evidence="4">
    <location>
        <begin position="1122"/>
        <end position="1132"/>
    </location>
</feature>
<reference evidence="8" key="3">
    <citation type="submission" date="2022-06" db="UniProtKB">
        <authorList>
            <consortium name="EnsemblMetazoa"/>
        </authorList>
    </citation>
    <scope>IDENTIFICATION</scope>
</reference>
<dbReference type="FunFam" id="2.30.29.30:FF:000051">
    <property type="entry name" value="Serine/threonine-protein phosphatase 4 regulatory subunit 3B"/>
    <property type="match status" value="1"/>
</dbReference>
<feature type="domain" description="Serine/threonine-protein phosphatase 4 regulatory subunit 3-like central" evidence="5">
    <location>
        <begin position="121"/>
        <end position="218"/>
    </location>
</feature>
<dbReference type="InterPro" id="IPR051137">
    <property type="entry name" value="PP4R3-like"/>
</dbReference>
<dbReference type="EMBL" id="WVUK01000066">
    <property type="protein sequence ID" value="KAF7488386.1"/>
    <property type="molecule type" value="Genomic_DNA"/>
</dbReference>
<dbReference type="Proteomes" id="UP000070412">
    <property type="component" value="Unassembled WGS sequence"/>
</dbReference>
<feature type="compositionally biased region" description="Acidic residues" evidence="4">
    <location>
        <begin position="1012"/>
        <end position="1029"/>
    </location>
</feature>
<evidence type="ECO:0000256" key="4">
    <source>
        <dbReference type="SAM" id="MobiDB-lite"/>
    </source>
</evidence>
<dbReference type="PANTHER" id="PTHR23318">
    <property type="entry name" value="ATP SYNTHASE GAMMA-RELATED"/>
    <property type="match status" value="1"/>
</dbReference>
<dbReference type="AlphaFoldDB" id="A0A834V9E7"/>
<reference evidence="7" key="2">
    <citation type="submission" date="2020-01" db="EMBL/GenBank/DDBJ databases">
        <authorList>
            <person name="Korhonen P.K.K."/>
            <person name="Guangxu M.G."/>
            <person name="Wang T.W."/>
            <person name="Stroehlein A.J.S."/>
            <person name="Young N.D."/>
            <person name="Ang C.-S.A."/>
            <person name="Fernando D.W.F."/>
            <person name="Lu H.L."/>
            <person name="Taylor S.T."/>
            <person name="Ehtesham M.E.M."/>
            <person name="Najaraj S.H.N."/>
            <person name="Harsha G.H.G."/>
            <person name="Madugundu A.M."/>
            <person name="Renuse S.R."/>
            <person name="Holt D.H."/>
            <person name="Pandey A.P."/>
            <person name="Papenfuss A.P."/>
            <person name="Gasser R.B.G."/>
            <person name="Fischer K.F."/>
        </authorList>
    </citation>
    <scope>NUCLEOTIDE SEQUENCE</scope>
    <source>
        <strain evidence="7">SSS_KF_BRIS2020</strain>
    </source>
</reference>
<feature type="compositionally biased region" description="Polar residues" evidence="4">
    <location>
        <begin position="1202"/>
        <end position="1211"/>
    </location>
</feature>
<dbReference type="Gene3D" id="2.30.29.30">
    <property type="entry name" value="Pleckstrin-homology domain (PH domain)/Phosphotyrosine-binding domain (PTB)"/>
    <property type="match status" value="1"/>
</dbReference>
<proteinExistence type="inferred from homology"/>
<evidence type="ECO:0000313" key="8">
    <source>
        <dbReference type="EnsemblMetazoa" id="KAF7488386.1"/>
    </source>
</evidence>
<comment type="similarity">
    <text evidence="2">Belongs to the SMEK family.</text>
</comment>
<evidence type="ECO:0000313" key="9">
    <source>
        <dbReference type="Proteomes" id="UP000070412"/>
    </source>
</evidence>
<evidence type="ECO:0000256" key="2">
    <source>
        <dbReference type="ARBA" id="ARBA00008809"/>
    </source>
</evidence>
<feature type="region of interest" description="Disordered" evidence="4">
    <location>
        <begin position="1012"/>
        <end position="1061"/>
    </location>
</feature>
<feature type="compositionally biased region" description="Basic and acidic residues" evidence="4">
    <location>
        <begin position="1148"/>
        <end position="1158"/>
    </location>
</feature>
<dbReference type="Pfam" id="PF04802">
    <property type="entry name" value="PP4R3"/>
    <property type="match status" value="2"/>
</dbReference>
<feature type="compositionally biased region" description="Acidic residues" evidence="4">
    <location>
        <begin position="712"/>
        <end position="751"/>
    </location>
</feature>
<evidence type="ECO:0000256" key="1">
    <source>
        <dbReference type="ARBA" id="ARBA00004123"/>
    </source>
</evidence>
<gene>
    <name evidence="7" type="primary">SSS_412g</name>
    <name evidence="7" type="ORF">SSS_412</name>
</gene>
<dbReference type="OrthoDB" id="27483at2759"/>
<evidence type="ECO:0000259" key="6">
    <source>
        <dbReference type="Pfam" id="PF22972"/>
    </source>
</evidence>